<feature type="binding site" evidence="5">
    <location>
        <position position="198"/>
    </location>
    <ligand>
        <name>FMN</name>
        <dbReference type="ChEBI" id="CHEBI:58210"/>
    </ligand>
</feature>
<proteinExistence type="inferred from homology"/>
<dbReference type="EMBL" id="CAKLPZ010000002">
    <property type="protein sequence ID" value="CAH1001207.1"/>
    <property type="molecule type" value="Genomic_DNA"/>
</dbReference>
<evidence type="ECO:0000313" key="8">
    <source>
        <dbReference type="EMBL" id="CAH1001207.1"/>
    </source>
</evidence>
<name>A0ABN8F584_9BACT</name>
<evidence type="ECO:0000259" key="6">
    <source>
        <dbReference type="Pfam" id="PF01243"/>
    </source>
</evidence>
<dbReference type="RefSeq" id="WP_238751057.1">
    <property type="nucleotide sequence ID" value="NZ_CAKLPZ010000002.1"/>
</dbReference>
<comment type="cofactor">
    <cofactor evidence="5">
        <name>FMN</name>
        <dbReference type="ChEBI" id="CHEBI:58210"/>
    </cofactor>
    <text evidence="5">Binds 1 FMN per subunit.</text>
</comment>
<comment type="function">
    <text evidence="5">Catalyzes the oxidation of either pyridoxine 5'-phosphate (PNP) or pyridoxamine 5'-phosphate (PMP) into pyridoxal 5'-phosphate (PLP).</text>
</comment>
<feature type="binding site" evidence="5">
    <location>
        <position position="188"/>
    </location>
    <ligand>
        <name>FMN</name>
        <dbReference type="ChEBI" id="CHEBI:58210"/>
    </ligand>
</feature>
<dbReference type="PROSITE" id="PS01064">
    <property type="entry name" value="PYRIDOX_OXIDASE"/>
    <property type="match status" value="1"/>
</dbReference>
<evidence type="ECO:0000256" key="5">
    <source>
        <dbReference type="HAMAP-Rule" id="MF_01629"/>
    </source>
</evidence>
<accession>A0ABN8F584</accession>
<feature type="domain" description="Pyridoxine 5'-phosphate oxidase dimerisation C-terminal" evidence="7">
    <location>
        <begin position="175"/>
        <end position="218"/>
    </location>
</feature>
<dbReference type="PANTHER" id="PTHR10851">
    <property type="entry name" value="PYRIDOXINE-5-PHOSPHATE OXIDASE"/>
    <property type="match status" value="1"/>
</dbReference>
<evidence type="ECO:0000256" key="3">
    <source>
        <dbReference type="ARBA" id="ARBA00022643"/>
    </source>
</evidence>
<feature type="binding site" evidence="5">
    <location>
        <position position="125"/>
    </location>
    <ligand>
        <name>substrate</name>
    </ligand>
</feature>
<sequence length="218" mass="25091">MPIDAQDLRVDYQADQLLEQDAPATDPFPLFNQWFEAAKDSDDPEPNAMVVATINAQGHPAARTVLLKEVSDRGFIFYTNYDSRKGHEISAHPHVAVVFNWLQLQRSVRIEGRVEKLSEEASTEYFQSRPKKSQIGAWTSPQSDVIPSRELLEARQEEMEQRFADQEKLPKPDHWGGFVVIPTLIEFWQGRSSRLHDRLAYSRTEETSPSWTRERLAP</sequence>
<keyword evidence="9" id="KW-1185">Reference proteome</keyword>
<gene>
    <name evidence="8" type="primary">pdxH_2</name>
    <name evidence="5" type="synonym">pdxH</name>
    <name evidence="8" type="ORF">LEM8419_02105</name>
</gene>
<feature type="binding site" evidence="5">
    <location>
        <begin position="78"/>
        <end position="79"/>
    </location>
    <ligand>
        <name>FMN</name>
        <dbReference type="ChEBI" id="CHEBI:58210"/>
    </ligand>
</feature>
<dbReference type="SUPFAM" id="SSF50475">
    <property type="entry name" value="FMN-binding split barrel"/>
    <property type="match status" value="1"/>
</dbReference>
<keyword evidence="4 5" id="KW-0560">Oxidoreductase</keyword>
<dbReference type="Proteomes" id="UP000837803">
    <property type="component" value="Unassembled WGS sequence"/>
</dbReference>
<dbReference type="GO" id="GO:0004733">
    <property type="term" value="F:pyridoxamine phosphate oxidase activity"/>
    <property type="evidence" value="ECO:0007669"/>
    <property type="project" value="UniProtKB-EC"/>
</dbReference>
<dbReference type="PIRSF" id="PIRSF000190">
    <property type="entry name" value="Pyd_amn-ph_oxd"/>
    <property type="match status" value="1"/>
</dbReference>
<comment type="catalytic activity">
    <reaction evidence="5">
        <text>pyridoxamine 5'-phosphate + O2 + H2O = pyridoxal 5'-phosphate + H2O2 + NH4(+)</text>
        <dbReference type="Rhea" id="RHEA:15817"/>
        <dbReference type="ChEBI" id="CHEBI:15377"/>
        <dbReference type="ChEBI" id="CHEBI:15379"/>
        <dbReference type="ChEBI" id="CHEBI:16240"/>
        <dbReference type="ChEBI" id="CHEBI:28938"/>
        <dbReference type="ChEBI" id="CHEBI:58451"/>
        <dbReference type="ChEBI" id="CHEBI:597326"/>
        <dbReference type="EC" id="1.4.3.5"/>
    </reaction>
</comment>
<dbReference type="NCBIfam" id="NF004231">
    <property type="entry name" value="PRK05679.1"/>
    <property type="match status" value="1"/>
</dbReference>
<keyword evidence="5" id="KW-0664">Pyridoxine biosynthesis</keyword>
<keyword evidence="2 5" id="KW-0285">Flavoprotein</keyword>
<dbReference type="InterPro" id="IPR019576">
    <property type="entry name" value="Pyridoxamine_oxidase_dimer_C"/>
</dbReference>
<protein>
    <recommendedName>
        <fullName evidence="5">Pyridoxine/pyridoxamine 5'-phosphate oxidase</fullName>
        <ecNumber evidence="5">1.4.3.5</ecNumber>
    </recommendedName>
    <alternativeName>
        <fullName evidence="5">PNP/PMP oxidase</fullName>
        <shortName evidence="5">PNPOx</shortName>
    </alternativeName>
    <alternativeName>
        <fullName evidence="5">Pyridoxal 5'-phosphate synthase</fullName>
    </alternativeName>
</protein>
<comment type="similarity">
    <text evidence="1 5">Belongs to the pyridoxamine 5'-phosphate oxidase family.</text>
</comment>
<keyword evidence="3 5" id="KW-0288">FMN</keyword>
<dbReference type="InterPro" id="IPR000659">
    <property type="entry name" value="Pyridox_Oxase"/>
</dbReference>
<evidence type="ECO:0000313" key="9">
    <source>
        <dbReference type="Proteomes" id="UP000837803"/>
    </source>
</evidence>
<feature type="binding site" evidence="5">
    <location>
        <position position="133"/>
    </location>
    <ligand>
        <name>substrate</name>
    </ligand>
</feature>
<comment type="caution">
    <text evidence="8">The sequence shown here is derived from an EMBL/GenBank/DDBJ whole genome shotgun (WGS) entry which is preliminary data.</text>
</comment>
<feature type="binding site" evidence="5">
    <location>
        <begin position="63"/>
        <end position="68"/>
    </location>
    <ligand>
        <name>FMN</name>
        <dbReference type="ChEBI" id="CHEBI:58210"/>
    </ligand>
</feature>
<organism evidence="8 9">
    <name type="scientific">Neolewinella maritima</name>
    <dbReference type="NCBI Taxonomy" id="1383882"/>
    <lineage>
        <taxon>Bacteria</taxon>
        <taxon>Pseudomonadati</taxon>
        <taxon>Bacteroidota</taxon>
        <taxon>Saprospiria</taxon>
        <taxon>Saprospirales</taxon>
        <taxon>Lewinellaceae</taxon>
        <taxon>Neolewinella</taxon>
    </lineage>
</organism>
<dbReference type="InterPro" id="IPR011576">
    <property type="entry name" value="Pyridox_Oxase_N"/>
</dbReference>
<feature type="binding site" evidence="5">
    <location>
        <position position="129"/>
    </location>
    <ligand>
        <name>substrate</name>
    </ligand>
</feature>
<feature type="domain" description="Pyridoxamine 5'-phosphate oxidase N-terminal" evidence="6">
    <location>
        <begin position="45"/>
        <end position="161"/>
    </location>
</feature>
<comment type="caution">
    <text evidence="5">Lacks conserved residue(s) required for the propagation of feature annotation.</text>
</comment>
<feature type="binding site" evidence="5">
    <location>
        <position position="68"/>
    </location>
    <ligand>
        <name>substrate</name>
    </ligand>
</feature>
<evidence type="ECO:0000256" key="1">
    <source>
        <dbReference type="ARBA" id="ARBA00007301"/>
    </source>
</evidence>
<feature type="binding site" evidence="5">
    <location>
        <begin position="142"/>
        <end position="143"/>
    </location>
    <ligand>
        <name>FMN</name>
        <dbReference type="ChEBI" id="CHEBI:58210"/>
    </ligand>
</feature>
<dbReference type="InterPro" id="IPR019740">
    <property type="entry name" value="Pyridox_Oxase_CS"/>
</dbReference>
<comment type="pathway">
    <text evidence="5">Cofactor metabolism; pyridoxal 5'-phosphate salvage; pyridoxal 5'-phosphate from pyridoxine 5'-phosphate: step 1/1.</text>
</comment>
<dbReference type="NCBIfam" id="TIGR00558">
    <property type="entry name" value="pdxH"/>
    <property type="match status" value="1"/>
</dbReference>
<comment type="pathway">
    <text evidence="5">Cofactor metabolism; pyridoxal 5'-phosphate salvage; pyridoxal 5'-phosphate from pyridoxamine 5'-phosphate: step 1/1.</text>
</comment>
<feature type="binding site" evidence="5">
    <location>
        <begin position="194"/>
        <end position="196"/>
    </location>
    <ligand>
        <name>substrate</name>
    </ligand>
</feature>
<dbReference type="Pfam" id="PF10590">
    <property type="entry name" value="PNP_phzG_C"/>
    <property type="match status" value="1"/>
</dbReference>
<evidence type="ECO:0000256" key="4">
    <source>
        <dbReference type="ARBA" id="ARBA00023002"/>
    </source>
</evidence>
<evidence type="ECO:0000259" key="7">
    <source>
        <dbReference type="Pfam" id="PF10590"/>
    </source>
</evidence>
<dbReference type="HAMAP" id="MF_01629">
    <property type="entry name" value="PdxH"/>
    <property type="match status" value="1"/>
</dbReference>
<dbReference type="Gene3D" id="2.30.110.10">
    <property type="entry name" value="Electron Transport, Fmn-binding Protein, Chain A"/>
    <property type="match status" value="1"/>
</dbReference>
<dbReference type="InterPro" id="IPR012349">
    <property type="entry name" value="Split_barrel_FMN-bd"/>
</dbReference>
<feature type="binding site" evidence="5">
    <location>
        <position position="84"/>
    </location>
    <ligand>
        <name>FMN</name>
        <dbReference type="ChEBI" id="CHEBI:58210"/>
    </ligand>
</feature>
<feature type="binding site" evidence="5">
    <location>
        <position position="85"/>
    </location>
    <ligand>
        <name>FMN</name>
        <dbReference type="ChEBI" id="CHEBI:58210"/>
    </ligand>
</feature>
<comment type="catalytic activity">
    <reaction evidence="5">
        <text>pyridoxine 5'-phosphate + O2 = pyridoxal 5'-phosphate + H2O2</text>
        <dbReference type="Rhea" id="RHEA:15149"/>
        <dbReference type="ChEBI" id="CHEBI:15379"/>
        <dbReference type="ChEBI" id="CHEBI:16240"/>
        <dbReference type="ChEBI" id="CHEBI:58589"/>
        <dbReference type="ChEBI" id="CHEBI:597326"/>
        <dbReference type="EC" id="1.4.3.5"/>
    </reaction>
</comment>
<evidence type="ECO:0000256" key="2">
    <source>
        <dbReference type="ARBA" id="ARBA00022630"/>
    </source>
</evidence>
<reference evidence="8" key="1">
    <citation type="submission" date="2021-12" db="EMBL/GenBank/DDBJ databases">
        <authorList>
            <person name="Rodrigo-Torres L."/>
            <person name="Arahal R. D."/>
            <person name="Lucena T."/>
        </authorList>
    </citation>
    <scope>NUCLEOTIDE SEQUENCE</scope>
    <source>
        <strain evidence="8">CECT 8419</strain>
    </source>
</reference>
<dbReference type="EC" id="1.4.3.5" evidence="5"/>
<dbReference type="PANTHER" id="PTHR10851:SF0">
    <property type="entry name" value="PYRIDOXINE-5'-PHOSPHATE OXIDASE"/>
    <property type="match status" value="1"/>
</dbReference>
<dbReference type="Pfam" id="PF01243">
    <property type="entry name" value="PNPOx_N"/>
    <property type="match status" value="1"/>
</dbReference>
<comment type="subunit">
    <text evidence="5">Homodimer.</text>
</comment>